<keyword evidence="2" id="KW-1185">Reference proteome</keyword>
<gene>
    <name evidence="1" type="ORF">HMPREF9238_01702</name>
</gene>
<organism evidence="1 2">
    <name type="scientific">Gleimia europaea ACS-120-V-Col10b</name>
    <dbReference type="NCBI Taxonomy" id="883069"/>
    <lineage>
        <taxon>Bacteria</taxon>
        <taxon>Bacillati</taxon>
        <taxon>Actinomycetota</taxon>
        <taxon>Actinomycetes</taxon>
        <taxon>Actinomycetales</taxon>
        <taxon>Actinomycetaceae</taxon>
        <taxon>Gleimia</taxon>
    </lineage>
</organism>
<evidence type="ECO:0000313" key="1">
    <source>
        <dbReference type="EMBL" id="EPD29386.1"/>
    </source>
</evidence>
<dbReference type="Pfam" id="PF11253">
    <property type="entry name" value="DUF3052"/>
    <property type="match status" value="1"/>
</dbReference>
<dbReference type="InterPro" id="IPR021412">
    <property type="entry name" value="DUF3052"/>
</dbReference>
<dbReference type="Proteomes" id="UP000014387">
    <property type="component" value="Unassembled WGS sequence"/>
</dbReference>
<proteinExistence type="predicted"/>
<reference evidence="1 2" key="1">
    <citation type="submission" date="2013-05" db="EMBL/GenBank/DDBJ databases">
        <title>The Genome Sequence of Actinomyces europaeus ACS-120-V-COL10B.</title>
        <authorList>
            <consortium name="The Broad Institute Genomics Platform"/>
            <person name="Earl A."/>
            <person name="Ward D."/>
            <person name="Feldgarden M."/>
            <person name="Gevers D."/>
            <person name="Saerens B."/>
            <person name="Vaneechoutte M."/>
            <person name="Walker B."/>
            <person name="Young S."/>
            <person name="Zeng Q."/>
            <person name="Gargeya S."/>
            <person name="Fitzgerald M."/>
            <person name="Haas B."/>
            <person name="Abouelleil A."/>
            <person name="Allen A.W."/>
            <person name="Alvarado L."/>
            <person name="Arachchi H.M."/>
            <person name="Berlin A.M."/>
            <person name="Chapman S.B."/>
            <person name="Gainer-Dewar J."/>
            <person name="Goldberg J."/>
            <person name="Griggs A."/>
            <person name="Gujja S."/>
            <person name="Hansen M."/>
            <person name="Howarth C."/>
            <person name="Imamovic A."/>
            <person name="Ireland A."/>
            <person name="Larimer J."/>
            <person name="McCowan C."/>
            <person name="Murphy C."/>
            <person name="Pearson M."/>
            <person name="Poon T.W."/>
            <person name="Priest M."/>
            <person name="Roberts A."/>
            <person name="Saif S."/>
            <person name="Shea T."/>
            <person name="Sisk P."/>
            <person name="Sykes S."/>
            <person name="Wortman J."/>
            <person name="Nusbaum C."/>
            <person name="Birren B."/>
        </authorList>
    </citation>
    <scope>NUCLEOTIDE SEQUENCE [LARGE SCALE GENOMIC DNA]</scope>
    <source>
        <strain evidence="1 2">ACS-120-V-Col10b</strain>
    </source>
</reference>
<evidence type="ECO:0000313" key="2">
    <source>
        <dbReference type="Proteomes" id="UP000014387"/>
    </source>
</evidence>
<accession>A0A9W5VVP6</accession>
<dbReference type="EMBL" id="AGWN01000005">
    <property type="protein sequence ID" value="EPD29386.1"/>
    <property type="molecule type" value="Genomic_DNA"/>
</dbReference>
<sequence>MDPTALSSLGYKSGQIVQEFYWDEDTDDSLRAAVEDATGNELVDVDYSDVVDGVIVWWRLDDSEEDDLADVLLDASANMDNGGVVWVLTPKSGTPNHVPPAVVADAAQVAGMSATSAAMVCEDWSGMRLIAQARQ</sequence>
<dbReference type="AlphaFoldDB" id="A0A9W5VVP6"/>
<comment type="caution">
    <text evidence="1">The sequence shown here is derived from an EMBL/GenBank/DDBJ whole genome shotgun (WGS) entry which is preliminary data.</text>
</comment>
<evidence type="ECO:0008006" key="3">
    <source>
        <dbReference type="Google" id="ProtNLM"/>
    </source>
</evidence>
<dbReference type="OrthoDB" id="5185945at2"/>
<protein>
    <recommendedName>
        <fullName evidence="3">DUF3052 domain-containing protein</fullName>
    </recommendedName>
</protein>
<name>A0A9W5VVP6_9ACTO</name>